<reference evidence="7" key="1">
    <citation type="journal article" date="2023" name="Mol. Phylogenet. Evol.">
        <title>Genome-scale phylogeny and comparative genomics of the fungal order Sordariales.</title>
        <authorList>
            <person name="Hensen N."/>
            <person name="Bonometti L."/>
            <person name="Westerberg I."/>
            <person name="Brannstrom I.O."/>
            <person name="Guillou S."/>
            <person name="Cros-Aarteil S."/>
            <person name="Calhoun S."/>
            <person name="Haridas S."/>
            <person name="Kuo A."/>
            <person name="Mondo S."/>
            <person name="Pangilinan J."/>
            <person name="Riley R."/>
            <person name="LaButti K."/>
            <person name="Andreopoulos B."/>
            <person name="Lipzen A."/>
            <person name="Chen C."/>
            <person name="Yan M."/>
            <person name="Daum C."/>
            <person name="Ng V."/>
            <person name="Clum A."/>
            <person name="Steindorff A."/>
            <person name="Ohm R.A."/>
            <person name="Martin F."/>
            <person name="Silar P."/>
            <person name="Natvig D.O."/>
            <person name="Lalanne C."/>
            <person name="Gautier V."/>
            <person name="Ament-Velasquez S.L."/>
            <person name="Kruys A."/>
            <person name="Hutchinson M.I."/>
            <person name="Powell A.J."/>
            <person name="Barry K."/>
            <person name="Miller A.N."/>
            <person name="Grigoriev I.V."/>
            <person name="Debuchy R."/>
            <person name="Gladieux P."/>
            <person name="Hiltunen Thoren M."/>
            <person name="Johannesson H."/>
        </authorList>
    </citation>
    <scope>NUCLEOTIDE SEQUENCE</scope>
    <source>
        <strain evidence="7">CBS 508.74</strain>
    </source>
</reference>
<name>A0AAN6TNG3_9PEZI</name>
<dbReference type="Pfam" id="PF08591">
    <property type="entry name" value="RNR_inhib"/>
    <property type="match status" value="1"/>
</dbReference>
<evidence type="ECO:0000256" key="1">
    <source>
        <dbReference type="ARBA" id="ARBA00004123"/>
    </source>
</evidence>
<dbReference type="GO" id="GO:1990846">
    <property type="term" value="F:ribonucleoside-diphosphate reductase inhibitor activity"/>
    <property type="evidence" value="ECO:0007669"/>
    <property type="project" value="TreeGrafter"/>
</dbReference>
<keyword evidence="4" id="KW-0963">Cytoplasm</keyword>
<protein>
    <submittedName>
        <fullName evidence="7">Uncharacterized protein</fullName>
    </submittedName>
</protein>
<dbReference type="Proteomes" id="UP001302812">
    <property type="component" value="Unassembled WGS sequence"/>
</dbReference>
<sequence length="312" mass="33385">MTGPRTKRQFAGAASDPAQRQITSFFPKTASSTNLSATSAPSRQSNHNVPALPAQIQTDLLNVGMRVRKAVPEGYKTGSSYCAFQLWAEQDNTSSAPTTTTTTTAPSAKYASTIRELEPFCGIHKVGGLGFQTLHAVRDENHDDDDSEEADELMSMPGLTSTQESAISTTSSIAPAATTTLPLHIMAPALNNNNNRKRFFASDEDDERAGMLLHPHQHVGPFRLNNHDDAWLDGEISPCSLAPAGWENARVLAVPKTRQSKPGRKSGGAVAAAAAELVGQENVMVVTGGADGNDFEEASFLDYRLAVDMDVE</sequence>
<dbReference type="GeneID" id="89938280"/>
<evidence type="ECO:0000256" key="5">
    <source>
        <dbReference type="ARBA" id="ARBA00023242"/>
    </source>
</evidence>
<evidence type="ECO:0000256" key="3">
    <source>
        <dbReference type="ARBA" id="ARBA00005459"/>
    </source>
</evidence>
<evidence type="ECO:0000256" key="2">
    <source>
        <dbReference type="ARBA" id="ARBA00004496"/>
    </source>
</evidence>
<comment type="similarity">
    <text evidence="3">Belongs to the DIF1/spd1 family.</text>
</comment>
<evidence type="ECO:0000313" key="7">
    <source>
        <dbReference type="EMBL" id="KAK4117708.1"/>
    </source>
</evidence>
<feature type="compositionally biased region" description="Low complexity" evidence="6">
    <location>
        <begin position="29"/>
        <end position="42"/>
    </location>
</feature>
<dbReference type="GO" id="GO:0008104">
    <property type="term" value="P:intracellular protein localization"/>
    <property type="evidence" value="ECO:0007669"/>
    <property type="project" value="TreeGrafter"/>
</dbReference>
<dbReference type="EMBL" id="MU853332">
    <property type="protein sequence ID" value="KAK4117708.1"/>
    <property type="molecule type" value="Genomic_DNA"/>
</dbReference>
<keyword evidence="8" id="KW-1185">Reference proteome</keyword>
<comment type="caution">
    <text evidence="7">The sequence shown here is derived from an EMBL/GenBank/DDBJ whole genome shotgun (WGS) entry which is preliminary data.</text>
</comment>
<evidence type="ECO:0000256" key="6">
    <source>
        <dbReference type="SAM" id="MobiDB-lite"/>
    </source>
</evidence>
<comment type="subcellular location">
    <subcellularLocation>
        <location evidence="2">Cytoplasm</location>
    </subcellularLocation>
    <subcellularLocation>
        <location evidence="1">Nucleus</location>
    </subcellularLocation>
</comment>
<evidence type="ECO:0000313" key="8">
    <source>
        <dbReference type="Proteomes" id="UP001302812"/>
    </source>
</evidence>
<dbReference type="RefSeq" id="XP_064675278.1">
    <property type="nucleotide sequence ID" value="XM_064814155.1"/>
</dbReference>
<feature type="region of interest" description="Disordered" evidence="6">
    <location>
        <begin position="1"/>
        <end position="51"/>
    </location>
</feature>
<dbReference type="PANTHER" id="PTHR28081:SF1">
    <property type="entry name" value="DAMAGE-REGULATED IMPORT FACILITATOR 1"/>
    <property type="match status" value="1"/>
</dbReference>
<dbReference type="GO" id="GO:0005737">
    <property type="term" value="C:cytoplasm"/>
    <property type="evidence" value="ECO:0007669"/>
    <property type="project" value="UniProtKB-SubCell"/>
</dbReference>
<dbReference type="PANTHER" id="PTHR28081">
    <property type="entry name" value="DAMAGE-REGULATED IMPORT FACILITATOR 1-RELATED"/>
    <property type="match status" value="1"/>
</dbReference>
<reference evidence="7" key="2">
    <citation type="submission" date="2023-05" db="EMBL/GenBank/DDBJ databases">
        <authorList>
            <consortium name="Lawrence Berkeley National Laboratory"/>
            <person name="Steindorff A."/>
            <person name="Hensen N."/>
            <person name="Bonometti L."/>
            <person name="Westerberg I."/>
            <person name="Brannstrom I.O."/>
            <person name="Guillou S."/>
            <person name="Cros-Aarteil S."/>
            <person name="Calhoun S."/>
            <person name="Haridas S."/>
            <person name="Kuo A."/>
            <person name="Mondo S."/>
            <person name="Pangilinan J."/>
            <person name="Riley R."/>
            <person name="Labutti K."/>
            <person name="Andreopoulos B."/>
            <person name="Lipzen A."/>
            <person name="Chen C."/>
            <person name="Yanf M."/>
            <person name="Daum C."/>
            <person name="Ng V."/>
            <person name="Clum A."/>
            <person name="Ohm R."/>
            <person name="Martin F."/>
            <person name="Silar P."/>
            <person name="Natvig D."/>
            <person name="Lalanne C."/>
            <person name="Gautier V."/>
            <person name="Ament-Velasquez S.L."/>
            <person name="Kruys A."/>
            <person name="Hutchinson M.I."/>
            <person name="Powell A.J."/>
            <person name="Barry K."/>
            <person name="Miller A.N."/>
            <person name="Grigoriev I.V."/>
            <person name="Debuchy R."/>
            <person name="Gladieux P."/>
            <person name="Thoren M.H."/>
            <person name="Johannesson H."/>
        </authorList>
    </citation>
    <scope>NUCLEOTIDE SEQUENCE</scope>
    <source>
        <strain evidence="7">CBS 508.74</strain>
    </source>
</reference>
<proteinExistence type="inferred from homology"/>
<dbReference type="GO" id="GO:0005634">
    <property type="term" value="C:nucleus"/>
    <property type="evidence" value="ECO:0007669"/>
    <property type="project" value="UniProtKB-SubCell"/>
</dbReference>
<evidence type="ECO:0000256" key="4">
    <source>
        <dbReference type="ARBA" id="ARBA00022490"/>
    </source>
</evidence>
<dbReference type="AlphaFoldDB" id="A0AAN6TNG3"/>
<gene>
    <name evidence="7" type="ORF">N656DRAFT_773890</name>
</gene>
<organism evidence="7 8">
    <name type="scientific">Canariomyces notabilis</name>
    <dbReference type="NCBI Taxonomy" id="2074819"/>
    <lineage>
        <taxon>Eukaryota</taxon>
        <taxon>Fungi</taxon>
        <taxon>Dikarya</taxon>
        <taxon>Ascomycota</taxon>
        <taxon>Pezizomycotina</taxon>
        <taxon>Sordariomycetes</taxon>
        <taxon>Sordariomycetidae</taxon>
        <taxon>Sordariales</taxon>
        <taxon>Chaetomiaceae</taxon>
        <taxon>Canariomyces</taxon>
    </lineage>
</organism>
<keyword evidence="5" id="KW-0539">Nucleus</keyword>
<dbReference type="InterPro" id="IPR013900">
    <property type="entry name" value="RNR_inhibitor"/>
</dbReference>
<accession>A0AAN6TNG3</accession>